<dbReference type="EMBL" id="KX660669">
    <property type="protein sequence ID" value="APL99468.1"/>
    <property type="molecule type" value="Genomic_DNA"/>
</dbReference>
<organism evidence="1 2">
    <name type="scientific">Aquamicrobium phage P14</name>
    <dbReference type="NCBI Taxonomy" id="1927013"/>
    <lineage>
        <taxon>Viruses</taxon>
        <taxon>Duplodnaviria</taxon>
        <taxon>Heunggongvirae</taxon>
        <taxon>Uroviricota</taxon>
        <taxon>Caudoviricetes</taxon>
        <taxon>Autographivirales</taxon>
        <taxon>Autonotataviridae</taxon>
        <taxon>Aqualcavirus</taxon>
        <taxon>Aqualcavirus P14</taxon>
    </lineage>
</organism>
<proteinExistence type="predicted"/>
<gene>
    <name evidence="1" type="ORF">BB738_0100</name>
</gene>
<accession>A0A1L5C047</accession>
<dbReference type="Proteomes" id="UP000225023">
    <property type="component" value="Segment"/>
</dbReference>
<keyword evidence="2" id="KW-1185">Reference proteome</keyword>
<evidence type="ECO:0000313" key="2">
    <source>
        <dbReference type="Proteomes" id="UP000225023"/>
    </source>
</evidence>
<protein>
    <submittedName>
        <fullName evidence="1">Uncharacterized protein</fullName>
    </submittedName>
</protein>
<evidence type="ECO:0000313" key="1">
    <source>
        <dbReference type="EMBL" id="APL99468.1"/>
    </source>
</evidence>
<name>A0A1L5C047_9CAUD</name>
<sequence>MRNKLKEFGFDLVLLVGCTKVFVGNTQCAVQGGEVVHTLDVTSSREVIEAAYMQATFKGE</sequence>
<reference evidence="2" key="1">
    <citation type="journal article" date="2017" name="Genes (Basel)">
        <title>Genome Analysis of a Novel Broad Host Range Proteobacteria Phage Isolated from a Bioreactor Treating Industrial Wastewater.</title>
        <authorList>
            <person name="de Leeuw M."/>
            <person name="Baron M."/>
            <person name="Brenner A."/>
            <person name="Kushmaro A."/>
        </authorList>
    </citation>
    <scope>NUCLEOTIDE SEQUENCE [LARGE SCALE GENOMIC DNA]</scope>
</reference>